<dbReference type="EMBL" id="CALSGD010000036">
    <property type="protein sequence ID" value="CAH6776466.1"/>
    <property type="molecule type" value="Genomic_DNA"/>
</dbReference>
<gene>
    <name evidence="1" type="primary">Prcd</name>
    <name evidence="1" type="ORF">PHOROB_LOCUS549</name>
</gene>
<accession>A0AAU9YNC9</accession>
<evidence type="ECO:0000313" key="1">
    <source>
        <dbReference type="EMBL" id="CAH6776466.1"/>
    </source>
</evidence>
<evidence type="ECO:0000313" key="2">
    <source>
        <dbReference type="Proteomes" id="UP001152836"/>
    </source>
</evidence>
<comment type="caution">
    <text evidence="1">The sequence shown here is derived from an EMBL/GenBank/DDBJ whole genome shotgun (WGS) entry which is preliminary data.</text>
</comment>
<name>A0AAU9YNC9_PHORO</name>
<proteinExistence type="predicted"/>
<sequence>MVDPGQGWIWELTKAEKGRRGREAFLALALKEVLQIPGGCGKPKHPISTVSQSQKRGCCF</sequence>
<organism evidence="1 2">
    <name type="scientific">Phodopus roborovskii</name>
    <name type="common">Roborovski's desert hamster</name>
    <name type="synonym">Cricetulus roborovskii</name>
    <dbReference type="NCBI Taxonomy" id="109678"/>
    <lineage>
        <taxon>Eukaryota</taxon>
        <taxon>Metazoa</taxon>
        <taxon>Chordata</taxon>
        <taxon>Craniata</taxon>
        <taxon>Vertebrata</taxon>
        <taxon>Euteleostomi</taxon>
        <taxon>Mammalia</taxon>
        <taxon>Eutheria</taxon>
        <taxon>Euarchontoglires</taxon>
        <taxon>Glires</taxon>
        <taxon>Rodentia</taxon>
        <taxon>Myomorpha</taxon>
        <taxon>Muroidea</taxon>
        <taxon>Cricetidae</taxon>
        <taxon>Cricetinae</taxon>
        <taxon>Phodopus</taxon>
    </lineage>
</organism>
<dbReference type="AlphaFoldDB" id="A0AAU9YNC9"/>
<reference evidence="1" key="1">
    <citation type="submission" date="2022-06" db="EMBL/GenBank/DDBJ databases">
        <authorList>
            <person name="Andreotti S."/>
            <person name="Wyler E."/>
        </authorList>
    </citation>
    <scope>NUCLEOTIDE SEQUENCE</scope>
</reference>
<keyword evidence="2" id="KW-1185">Reference proteome</keyword>
<protein>
    <submittedName>
        <fullName evidence="1">Prcd protein</fullName>
    </submittedName>
</protein>
<dbReference type="Proteomes" id="UP001152836">
    <property type="component" value="Unassembled WGS sequence"/>
</dbReference>